<keyword evidence="2" id="KW-1185">Reference proteome</keyword>
<gene>
    <name evidence="1" type="ORF">RHIZ70_3034</name>
</gene>
<dbReference type="EMBL" id="UEYP01000004">
    <property type="protein sequence ID" value="SSC67326.1"/>
    <property type="molecule type" value="Genomic_DNA"/>
</dbReference>
<evidence type="ECO:0000313" key="1">
    <source>
        <dbReference type="EMBL" id="SSC67326.1"/>
    </source>
</evidence>
<sequence length="43" mass="4935">MYLKIGGAVRYLRTDLDAWLDSKRRTAIYDFANDNRRAQAAAS</sequence>
<organism evidence="1 2">
    <name type="scientific">Ciceribacter selenitireducens ATCC BAA-1503</name>
    <dbReference type="NCBI Taxonomy" id="1336235"/>
    <lineage>
        <taxon>Bacteria</taxon>
        <taxon>Pseudomonadati</taxon>
        <taxon>Pseudomonadota</taxon>
        <taxon>Alphaproteobacteria</taxon>
        <taxon>Hyphomicrobiales</taxon>
        <taxon>Rhizobiaceae</taxon>
        <taxon>Ciceribacter</taxon>
    </lineage>
</organism>
<accession>A0A376AHQ8</accession>
<reference evidence="2" key="1">
    <citation type="submission" date="2018-07" db="EMBL/GenBank/DDBJ databases">
        <authorList>
            <person name="Peiro R."/>
            <person name="Begona"/>
            <person name="Cbmso G."/>
            <person name="Lopez M."/>
            <person name="Gonzalez S."/>
        </authorList>
    </citation>
    <scope>NUCLEOTIDE SEQUENCE [LARGE SCALE GENOMIC DNA]</scope>
</reference>
<name>A0A376AHQ8_9HYPH</name>
<dbReference type="Proteomes" id="UP000254764">
    <property type="component" value="Unassembled WGS sequence"/>
</dbReference>
<evidence type="ECO:0000313" key="2">
    <source>
        <dbReference type="Proteomes" id="UP000254764"/>
    </source>
</evidence>
<proteinExistence type="predicted"/>
<protein>
    <recommendedName>
        <fullName evidence="3">Helix-turn-helix domain-containing protein</fullName>
    </recommendedName>
</protein>
<dbReference type="AlphaFoldDB" id="A0A376AHQ8"/>
<evidence type="ECO:0008006" key="3">
    <source>
        <dbReference type="Google" id="ProtNLM"/>
    </source>
</evidence>